<keyword evidence="3" id="KW-1185">Reference proteome</keyword>
<evidence type="ECO:0000313" key="3">
    <source>
        <dbReference type="Proteomes" id="UP000645828"/>
    </source>
</evidence>
<dbReference type="AlphaFoldDB" id="A0A811Y2V6"/>
<dbReference type="EMBL" id="CAJHUB010000654">
    <property type="protein sequence ID" value="CAD7669936.1"/>
    <property type="molecule type" value="Genomic_DNA"/>
</dbReference>
<evidence type="ECO:0000256" key="1">
    <source>
        <dbReference type="SAM" id="MobiDB-lite"/>
    </source>
</evidence>
<gene>
    <name evidence="2" type="ORF">NYPRO_LOCUS2730</name>
</gene>
<feature type="region of interest" description="Disordered" evidence="1">
    <location>
        <begin position="1"/>
        <end position="40"/>
    </location>
</feature>
<proteinExistence type="predicted"/>
<accession>A0A811Y2V6</accession>
<comment type="caution">
    <text evidence="2">The sequence shown here is derived from an EMBL/GenBank/DDBJ whole genome shotgun (WGS) entry which is preliminary data.</text>
</comment>
<evidence type="ECO:0000313" key="2">
    <source>
        <dbReference type="EMBL" id="CAD7669936.1"/>
    </source>
</evidence>
<feature type="compositionally biased region" description="Basic and acidic residues" evidence="1">
    <location>
        <begin position="1"/>
        <end position="10"/>
    </location>
</feature>
<protein>
    <submittedName>
        <fullName evidence="2">(raccoon dog) hypothetical protein</fullName>
    </submittedName>
</protein>
<name>A0A811Y2V6_NYCPR</name>
<dbReference type="Proteomes" id="UP000645828">
    <property type="component" value="Unassembled WGS sequence"/>
</dbReference>
<sequence length="40" mass="4629">MGDYSRETSGTRKNNHQSSPSSRTPRPPAFLDIDFFQERD</sequence>
<reference evidence="2" key="1">
    <citation type="submission" date="2020-12" db="EMBL/GenBank/DDBJ databases">
        <authorList>
            <consortium name="Molecular Ecology Group"/>
        </authorList>
    </citation>
    <scope>NUCLEOTIDE SEQUENCE</scope>
    <source>
        <strain evidence="2">TBG_1078</strain>
    </source>
</reference>
<organism evidence="2 3">
    <name type="scientific">Nyctereutes procyonoides</name>
    <name type="common">Raccoon dog</name>
    <name type="synonym">Canis procyonoides</name>
    <dbReference type="NCBI Taxonomy" id="34880"/>
    <lineage>
        <taxon>Eukaryota</taxon>
        <taxon>Metazoa</taxon>
        <taxon>Chordata</taxon>
        <taxon>Craniata</taxon>
        <taxon>Vertebrata</taxon>
        <taxon>Euteleostomi</taxon>
        <taxon>Mammalia</taxon>
        <taxon>Eutheria</taxon>
        <taxon>Laurasiatheria</taxon>
        <taxon>Carnivora</taxon>
        <taxon>Caniformia</taxon>
        <taxon>Canidae</taxon>
        <taxon>Nyctereutes</taxon>
    </lineage>
</organism>